<name>A0A6V8LGK0_9ACTN</name>
<dbReference type="SUPFAM" id="SSF56112">
    <property type="entry name" value="Protein kinase-like (PK-like)"/>
    <property type="match status" value="1"/>
</dbReference>
<organism evidence="7 8">
    <name type="scientific">Phytohabitans rumicis</name>
    <dbReference type="NCBI Taxonomy" id="1076125"/>
    <lineage>
        <taxon>Bacteria</taxon>
        <taxon>Bacillati</taxon>
        <taxon>Actinomycetota</taxon>
        <taxon>Actinomycetes</taxon>
        <taxon>Micromonosporales</taxon>
        <taxon>Micromonosporaceae</taxon>
    </lineage>
</organism>
<dbReference type="SMART" id="SM00220">
    <property type="entry name" value="S_TKc"/>
    <property type="match status" value="1"/>
</dbReference>
<keyword evidence="1" id="KW-0808">Transferase</keyword>
<feature type="domain" description="Protein kinase" evidence="6">
    <location>
        <begin position="56"/>
        <end position="275"/>
    </location>
</feature>
<evidence type="ECO:0000256" key="5">
    <source>
        <dbReference type="PROSITE-ProRule" id="PRU10141"/>
    </source>
</evidence>
<comment type="caution">
    <text evidence="7">The sequence shown here is derived from an EMBL/GenBank/DDBJ whole genome shotgun (WGS) entry which is preliminary data.</text>
</comment>
<dbReference type="Gene3D" id="3.30.200.20">
    <property type="entry name" value="Phosphorylase Kinase, domain 1"/>
    <property type="match status" value="1"/>
</dbReference>
<sequence length="275" mass="28442">MTVLAEPPTFSATAAYPGYRSTTAPTASEAGALADPDSTVDTWALHQSDPVNVDGYRLVSRLGAGGMADVFYAVAPTGEPVAVKLLHAVDGAAEACLREYRLASAVDPDCTAPAVGHGVSTAGAYLVTAHLPGYRSGTTLVGGPTPAEQLWTLGGGLAQTLAAIHGKGIVHCDVKPANLLVRGHDVRIIDFGIARYVGERCGDEGMVQCSRGWAAPEQLRTDPATPAVDVFAWGCLLAHLGAVSTRSLAAVKRSGSCGSSWRNQICSGCPRTWTS</sequence>
<evidence type="ECO:0000313" key="8">
    <source>
        <dbReference type="Proteomes" id="UP000482960"/>
    </source>
</evidence>
<dbReference type="PROSITE" id="PS00107">
    <property type="entry name" value="PROTEIN_KINASE_ATP"/>
    <property type="match status" value="1"/>
</dbReference>
<dbReference type="Gene3D" id="1.10.510.10">
    <property type="entry name" value="Transferase(Phosphotransferase) domain 1"/>
    <property type="match status" value="1"/>
</dbReference>
<reference evidence="7 8" key="2">
    <citation type="submission" date="2020-03" db="EMBL/GenBank/DDBJ databases">
        <authorList>
            <person name="Ichikawa N."/>
            <person name="Kimura A."/>
            <person name="Kitahashi Y."/>
            <person name="Uohara A."/>
        </authorList>
    </citation>
    <scope>NUCLEOTIDE SEQUENCE [LARGE SCALE GENOMIC DNA]</scope>
    <source>
        <strain evidence="7 8">NBRC 108638</strain>
    </source>
</reference>
<dbReference type="InterPro" id="IPR011009">
    <property type="entry name" value="Kinase-like_dom_sf"/>
</dbReference>
<reference evidence="7 8" key="1">
    <citation type="submission" date="2020-03" db="EMBL/GenBank/DDBJ databases">
        <title>Whole genome shotgun sequence of Phytohabitans rumicis NBRC 108638.</title>
        <authorList>
            <person name="Komaki H."/>
            <person name="Tamura T."/>
        </authorList>
    </citation>
    <scope>NUCLEOTIDE SEQUENCE [LARGE SCALE GENOMIC DNA]</scope>
    <source>
        <strain evidence="7 8">NBRC 108638</strain>
    </source>
</reference>
<evidence type="ECO:0000256" key="4">
    <source>
        <dbReference type="ARBA" id="ARBA00022840"/>
    </source>
</evidence>
<keyword evidence="8" id="KW-1185">Reference proteome</keyword>
<dbReference type="PROSITE" id="PS00108">
    <property type="entry name" value="PROTEIN_KINASE_ST"/>
    <property type="match status" value="1"/>
</dbReference>
<evidence type="ECO:0000313" key="7">
    <source>
        <dbReference type="EMBL" id="GFJ95384.1"/>
    </source>
</evidence>
<feature type="binding site" evidence="5">
    <location>
        <position position="84"/>
    </location>
    <ligand>
        <name>ATP</name>
        <dbReference type="ChEBI" id="CHEBI:30616"/>
    </ligand>
</feature>
<keyword evidence="3" id="KW-0418">Kinase</keyword>
<dbReference type="GO" id="GO:0004674">
    <property type="term" value="F:protein serine/threonine kinase activity"/>
    <property type="evidence" value="ECO:0007669"/>
    <property type="project" value="TreeGrafter"/>
</dbReference>
<dbReference type="InterPro" id="IPR017441">
    <property type="entry name" value="Protein_kinase_ATP_BS"/>
</dbReference>
<dbReference type="RefSeq" id="WP_173082951.1">
    <property type="nucleotide sequence ID" value="NZ_BLPG01000001.1"/>
</dbReference>
<protein>
    <recommendedName>
        <fullName evidence="6">Protein kinase domain-containing protein</fullName>
    </recommendedName>
</protein>
<evidence type="ECO:0000256" key="1">
    <source>
        <dbReference type="ARBA" id="ARBA00022679"/>
    </source>
</evidence>
<dbReference type="GO" id="GO:0005524">
    <property type="term" value="F:ATP binding"/>
    <property type="evidence" value="ECO:0007669"/>
    <property type="project" value="UniProtKB-UniRule"/>
</dbReference>
<keyword evidence="2 5" id="KW-0547">Nucleotide-binding</keyword>
<proteinExistence type="predicted"/>
<accession>A0A6V8LGK0</accession>
<dbReference type="PROSITE" id="PS50011">
    <property type="entry name" value="PROTEIN_KINASE_DOM"/>
    <property type="match status" value="1"/>
</dbReference>
<dbReference type="Pfam" id="PF00069">
    <property type="entry name" value="Pkinase"/>
    <property type="match status" value="1"/>
</dbReference>
<dbReference type="EMBL" id="BLPG01000001">
    <property type="protein sequence ID" value="GFJ95384.1"/>
    <property type="molecule type" value="Genomic_DNA"/>
</dbReference>
<dbReference type="InterPro" id="IPR000719">
    <property type="entry name" value="Prot_kinase_dom"/>
</dbReference>
<dbReference type="Proteomes" id="UP000482960">
    <property type="component" value="Unassembled WGS sequence"/>
</dbReference>
<dbReference type="CDD" id="cd14014">
    <property type="entry name" value="STKc_PknB_like"/>
    <property type="match status" value="1"/>
</dbReference>
<gene>
    <name evidence="7" type="ORF">Prum_090260</name>
</gene>
<evidence type="ECO:0000256" key="3">
    <source>
        <dbReference type="ARBA" id="ARBA00022777"/>
    </source>
</evidence>
<dbReference type="PANTHER" id="PTHR43289">
    <property type="entry name" value="MITOGEN-ACTIVATED PROTEIN KINASE KINASE KINASE 20-RELATED"/>
    <property type="match status" value="1"/>
</dbReference>
<dbReference type="PANTHER" id="PTHR43289:SF34">
    <property type="entry name" value="SERINE_THREONINE-PROTEIN KINASE YBDM-RELATED"/>
    <property type="match status" value="1"/>
</dbReference>
<evidence type="ECO:0000259" key="6">
    <source>
        <dbReference type="PROSITE" id="PS50011"/>
    </source>
</evidence>
<dbReference type="AlphaFoldDB" id="A0A6V8LGK0"/>
<evidence type="ECO:0000256" key="2">
    <source>
        <dbReference type="ARBA" id="ARBA00022741"/>
    </source>
</evidence>
<dbReference type="InterPro" id="IPR008271">
    <property type="entry name" value="Ser/Thr_kinase_AS"/>
</dbReference>
<keyword evidence="4 5" id="KW-0067">ATP-binding</keyword>